<dbReference type="RefSeq" id="WP_133992239.1">
    <property type="nucleotide sequence ID" value="NZ_SODV01000001.1"/>
</dbReference>
<protein>
    <recommendedName>
        <fullName evidence="4">TerB family tellurite resistance protein</fullName>
    </recommendedName>
</protein>
<evidence type="ECO:0000256" key="1">
    <source>
        <dbReference type="SAM" id="SignalP"/>
    </source>
</evidence>
<name>A0A4R8DRP1_9BACT</name>
<keyword evidence="3" id="KW-1185">Reference proteome</keyword>
<feature type="chain" id="PRO_5021028019" description="TerB family tellurite resistance protein" evidence="1">
    <location>
        <begin position="23"/>
        <end position="222"/>
    </location>
</feature>
<proteinExistence type="predicted"/>
<comment type="caution">
    <text evidence="2">The sequence shown here is derived from an EMBL/GenBank/DDBJ whole genome shotgun (WGS) entry which is preliminary data.</text>
</comment>
<evidence type="ECO:0000313" key="3">
    <source>
        <dbReference type="Proteomes" id="UP000294498"/>
    </source>
</evidence>
<gene>
    <name evidence="2" type="ORF">EDB95_1531</name>
</gene>
<dbReference type="OrthoDB" id="673795at2"/>
<dbReference type="Proteomes" id="UP000294498">
    <property type="component" value="Unassembled WGS sequence"/>
</dbReference>
<dbReference type="EMBL" id="SODV01000001">
    <property type="protein sequence ID" value="TDX00506.1"/>
    <property type="molecule type" value="Genomic_DNA"/>
</dbReference>
<feature type="signal peptide" evidence="1">
    <location>
        <begin position="1"/>
        <end position="22"/>
    </location>
</feature>
<keyword evidence="1" id="KW-0732">Signal</keyword>
<evidence type="ECO:0008006" key="4">
    <source>
        <dbReference type="Google" id="ProtNLM"/>
    </source>
</evidence>
<sequence>MGYSGMKWTRRTLSLLFLACWAAMVQGQSVAGSFFTQKETQISDYLKQILAYQVYITYLRKGYDIVKNGTGTISKMKNGDLSLQTAFYDSLKMVNPSIRNYAKVNAIVATEQELSGERSGLFSQLSASGQFTGPELASLKNTFVQFATAGTTDLEELRLLVTDGQMQMNDNERIAGIDHLYDKVMRSCLAQRRMDNSVQRLMTERRLQGRDAGDLGQLLETP</sequence>
<organism evidence="2 3">
    <name type="scientific">Dinghuibacter silviterrae</name>
    <dbReference type="NCBI Taxonomy" id="1539049"/>
    <lineage>
        <taxon>Bacteria</taxon>
        <taxon>Pseudomonadati</taxon>
        <taxon>Bacteroidota</taxon>
        <taxon>Chitinophagia</taxon>
        <taxon>Chitinophagales</taxon>
        <taxon>Chitinophagaceae</taxon>
        <taxon>Dinghuibacter</taxon>
    </lineage>
</organism>
<dbReference type="AlphaFoldDB" id="A0A4R8DRP1"/>
<evidence type="ECO:0000313" key="2">
    <source>
        <dbReference type="EMBL" id="TDX00506.1"/>
    </source>
</evidence>
<accession>A0A4R8DRP1</accession>
<reference evidence="2 3" key="1">
    <citation type="submission" date="2019-03" db="EMBL/GenBank/DDBJ databases">
        <title>Genomic Encyclopedia of Type Strains, Phase IV (KMG-IV): sequencing the most valuable type-strain genomes for metagenomic binning, comparative biology and taxonomic classification.</title>
        <authorList>
            <person name="Goeker M."/>
        </authorList>
    </citation>
    <scope>NUCLEOTIDE SEQUENCE [LARGE SCALE GENOMIC DNA]</scope>
    <source>
        <strain evidence="2 3">DSM 100059</strain>
    </source>
</reference>